<organism evidence="2">
    <name type="scientific">Polititapes aureus</name>
    <dbReference type="NCBI Taxonomy" id="1405021"/>
    <lineage>
        <taxon>Eukaryota</taxon>
        <taxon>Metazoa</taxon>
        <taxon>Spiralia</taxon>
        <taxon>Lophotrochozoa</taxon>
        <taxon>Mollusca</taxon>
        <taxon>Bivalvia</taxon>
        <taxon>Autobranchia</taxon>
        <taxon>Heteroconchia</taxon>
        <taxon>Euheterodonta</taxon>
        <taxon>Imparidentia</taxon>
        <taxon>Neoheterodontei</taxon>
        <taxon>Venerida</taxon>
        <taxon>Veneroidea</taxon>
        <taxon>Veneridae</taxon>
        <taxon>Polititapes</taxon>
    </lineage>
</organism>
<dbReference type="InterPro" id="IPR041588">
    <property type="entry name" value="Integrase_H2C2"/>
</dbReference>
<proteinExistence type="predicted"/>
<feature type="non-terminal residue" evidence="2">
    <location>
        <position position="1"/>
    </location>
</feature>
<dbReference type="Gene3D" id="1.10.340.70">
    <property type="match status" value="1"/>
</dbReference>
<dbReference type="PANTHER" id="PTHR37984:SF7">
    <property type="entry name" value="INTEGRASE CATALYTIC DOMAIN-CONTAINING PROTEIN"/>
    <property type="match status" value="1"/>
</dbReference>
<evidence type="ECO:0000259" key="1">
    <source>
        <dbReference type="Pfam" id="PF17921"/>
    </source>
</evidence>
<accession>A0A192ABD7</accession>
<gene>
    <name evidence="2" type="primary">pol</name>
</gene>
<feature type="domain" description="Integrase zinc-binding" evidence="1">
    <location>
        <begin position="144"/>
        <end position="198"/>
    </location>
</feature>
<dbReference type="FunFam" id="1.10.340.70:FF:000003">
    <property type="entry name" value="Protein CBG25708"/>
    <property type="match status" value="1"/>
</dbReference>
<feature type="non-terminal residue" evidence="2">
    <location>
        <position position="219"/>
    </location>
</feature>
<dbReference type="InterPro" id="IPR050951">
    <property type="entry name" value="Retrovirus_Pol_polyprotein"/>
</dbReference>
<dbReference type="Pfam" id="PF17921">
    <property type="entry name" value="Integrase_H2C2"/>
    <property type="match status" value="1"/>
</dbReference>
<dbReference type="AlphaFoldDB" id="A0A192ABD7"/>
<name>A0A192ABD7_9BIVA</name>
<evidence type="ECO:0000313" key="2">
    <source>
        <dbReference type="EMBL" id="ANJ77761.1"/>
    </source>
</evidence>
<protein>
    <submittedName>
        <fullName evidence="2">Polyprotein</fullName>
    </submittedName>
</protein>
<sequence length="219" mass="25256">ESDHKPISSIWEKSLCNASPRLQRMLLQLQKYDLNIVHVPGKDIPVGDLLSRKSLTDTYPELSQDLDLHIHTVLSSIAMSDQKLEQVKQAVRNDSQCQLLTDTILSGWPESRANCPAKILEFWNHRDELSLGKDLIFRGQKLLIPHSLRQEMIKAIHIGHMGVEKCLQRARDIMFWPKMSSDINDYVLKCDICLKYRSSNTKEPLQCHPIPNRPWQKIA</sequence>
<dbReference type="PANTHER" id="PTHR37984">
    <property type="entry name" value="PROTEIN CBG26694"/>
    <property type="match status" value="1"/>
</dbReference>
<dbReference type="EMBL" id="KX018605">
    <property type="protein sequence ID" value="ANJ77761.1"/>
    <property type="molecule type" value="Genomic_DNA"/>
</dbReference>
<reference evidence="2" key="1">
    <citation type="journal article" date="2016" name="Nature">
        <title>Widespread transmission of independent cancer lineages within multiple bivalve species.</title>
        <authorList>
            <person name="Metzger M.J."/>
            <person name="Villalba A."/>
            <person name="Carballal M.J."/>
            <person name="Iglesias D."/>
            <person name="Sherry J."/>
            <person name="Reinisch C."/>
            <person name="Muttray A.F."/>
            <person name="Baldwin S.A."/>
            <person name="Goff S.P."/>
        </authorList>
    </citation>
    <scope>NUCLEOTIDE SEQUENCE</scope>
</reference>